<evidence type="ECO:0000259" key="1">
    <source>
        <dbReference type="Pfam" id="PF03178"/>
    </source>
</evidence>
<dbReference type="OrthoDB" id="20774at2759"/>
<protein>
    <submittedName>
        <fullName evidence="3">2401_t:CDS:1</fullName>
    </submittedName>
</protein>
<dbReference type="PANTHER" id="PTHR10644">
    <property type="entry name" value="DNA REPAIR/RNA PROCESSING CPSF FAMILY"/>
    <property type="match status" value="1"/>
</dbReference>
<evidence type="ECO:0000259" key="2">
    <source>
        <dbReference type="Pfam" id="PF23726"/>
    </source>
</evidence>
<dbReference type="InterPro" id="IPR004871">
    <property type="entry name" value="RSE1/DDB1/CPSF1_C"/>
</dbReference>
<organism evidence="3 4">
    <name type="scientific">Diversispora eburnea</name>
    <dbReference type="NCBI Taxonomy" id="1213867"/>
    <lineage>
        <taxon>Eukaryota</taxon>
        <taxon>Fungi</taxon>
        <taxon>Fungi incertae sedis</taxon>
        <taxon>Mucoromycota</taxon>
        <taxon>Glomeromycotina</taxon>
        <taxon>Glomeromycetes</taxon>
        <taxon>Diversisporales</taxon>
        <taxon>Diversisporaceae</taxon>
        <taxon>Diversispora</taxon>
    </lineage>
</organism>
<dbReference type="AlphaFoldDB" id="A0A9N8YP43"/>
<proteinExistence type="predicted"/>
<dbReference type="Gene3D" id="2.130.10.10">
    <property type="entry name" value="YVTN repeat-like/Quinoprotein amine dehydrogenase"/>
    <property type="match status" value="1"/>
</dbReference>
<feature type="domain" description="RSE1/DDB1/CPSF1 second beta-propeller" evidence="2">
    <location>
        <begin position="151"/>
        <end position="498"/>
    </location>
</feature>
<name>A0A9N8YP43_9GLOM</name>
<dbReference type="InterPro" id="IPR050358">
    <property type="entry name" value="RSE1/DDB1/CFT1"/>
</dbReference>
<comment type="caution">
    <text evidence="3">The sequence shown here is derived from an EMBL/GenBank/DDBJ whole genome shotgun (WGS) entry which is preliminary data.</text>
</comment>
<evidence type="ECO:0000313" key="3">
    <source>
        <dbReference type="EMBL" id="CAG8447000.1"/>
    </source>
</evidence>
<reference evidence="3" key="1">
    <citation type="submission" date="2021-06" db="EMBL/GenBank/DDBJ databases">
        <authorList>
            <person name="Kallberg Y."/>
            <person name="Tangrot J."/>
            <person name="Rosling A."/>
        </authorList>
    </citation>
    <scope>NUCLEOTIDE SEQUENCE</scope>
    <source>
        <strain evidence="3">AZ414A</strain>
    </source>
</reference>
<accession>A0A9N8YP43</accession>
<dbReference type="GO" id="GO:0005634">
    <property type="term" value="C:nucleus"/>
    <property type="evidence" value="ECO:0007669"/>
    <property type="project" value="InterPro"/>
</dbReference>
<dbReference type="InterPro" id="IPR058543">
    <property type="entry name" value="Beta-prop_RSE1/DDB1/CPSF1_2nd"/>
</dbReference>
<gene>
    <name evidence="3" type="ORF">DEBURN_LOCUS1863</name>
</gene>
<dbReference type="EMBL" id="CAJVPK010000092">
    <property type="protein sequence ID" value="CAG8447000.1"/>
    <property type="molecule type" value="Genomic_DNA"/>
</dbReference>
<dbReference type="Pfam" id="PF03178">
    <property type="entry name" value="CPSF_A"/>
    <property type="match status" value="1"/>
</dbReference>
<dbReference type="GO" id="GO:0003676">
    <property type="term" value="F:nucleic acid binding"/>
    <property type="evidence" value="ECO:0007669"/>
    <property type="project" value="InterPro"/>
</dbReference>
<feature type="domain" description="RSE1/DDB1/CPSF1 C-terminal" evidence="1">
    <location>
        <begin position="539"/>
        <end position="738"/>
    </location>
</feature>
<dbReference type="Proteomes" id="UP000789706">
    <property type="component" value="Unassembled WGS sequence"/>
</dbReference>
<keyword evidence="4" id="KW-1185">Reference proteome</keyword>
<dbReference type="Pfam" id="PF23726">
    <property type="entry name" value="Beta-prop_RSE1_2nd"/>
    <property type="match status" value="1"/>
</dbReference>
<sequence length="920" mass="105445">MTSFAYPMDASVLKRTAALPLSPKQYIYAGMESGYLYRIDIISERSIVFTLLHDEKFINPIGTGMTVLCLDPEIGDFIIFSGEMSDGAVSGPKSKSKITWEIPNWAPISDFQMLDLHKERRDVIFSCSGVAPYGSIRELRKAIGVNVITKTESDFNGINSLWNLKYNVNDIIDTFLAISFSNSTRLMRISECELDDVSDQISHIREVEKDYELNSGYLIQIHRKSIIVSKPNIISGLYLPITHITKFRWIPPDNSIIEVADVYDSIVIISLSTINGSILYVLQLLIDPSSVHNKVSFSILAEVPLDSQTCFIRCLIPSSHVPVPICIIGTYKPSIKFFLLNQPENWLKLVHEEFLDDIMMTKVNIPESILIIGDNEKAYFLAGLREGAITCYEWIWSTVENKPLLSSSQCRRIGTYPVKFIVPNKNQPLTICNVNDSTSILALSDRPWQIKYSHRTGLDFICVAFKHYEHVQEAVYFRYANLTQTYMFVSNDCLNFVKLNDFIKNNMRTIITPRRLFYDDLNNLLLVSCVSSSEPFPTSVLKLVDPINGVIFDEYFLRSEENYESDIQWRFTNERQDFRCICIGTGFHRGVDNAVRPTPPHRGRLLIFIIKKSLDDYGVSRLKYQLKLITYTEVDDPVHSISANTLNLLRFNLEMKKLILIYNKSHRWPILSVSACGTRISVGATHGFYFYEFEVDKERFRFLKSERTSRLINDTMMLNENLAVGCDKDGDVYGLMYDAVIVGCSLLGSVFLFMRIGIKTYDLLLVLQSILEKWPTTRPCLGNDNRNFRTNNRRQSLNLVIDGEMVSQFLRLTRTEQFKIVNNNPKLINAGTIFLRGEQIESEESRINQIKQQQITADHLEYRGSGDDEPEEEGFPELLDFPEEEEEIIRNKIIEKNLVSTEEIVDSIQSLLSELNMQVS</sequence>
<dbReference type="InterPro" id="IPR015943">
    <property type="entry name" value="WD40/YVTN_repeat-like_dom_sf"/>
</dbReference>
<evidence type="ECO:0000313" key="4">
    <source>
        <dbReference type="Proteomes" id="UP000789706"/>
    </source>
</evidence>